<keyword evidence="8" id="KW-1185">Reference proteome</keyword>
<dbReference type="Pfam" id="PF00425">
    <property type="entry name" value="Chorismate_bind"/>
    <property type="match status" value="1"/>
</dbReference>
<evidence type="ECO:0000259" key="6">
    <source>
        <dbReference type="Pfam" id="PF00425"/>
    </source>
</evidence>
<evidence type="ECO:0000256" key="1">
    <source>
        <dbReference type="ARBA" id="ARBA00000799"/>
    </source>
</evidence>
<reference evidence="7" key="2">
    <citation type="submission" date="2020-09" db="EMBL/GenBank/DDBJ databases">
        <authorList>
            <person name="Sun Q."/>
            <person name="Zhou Y."/>
        </authorList>
    </citation>
    <scope>NUCLEOTIDE SEQUENCE</scope>
    <source>
        <strain evidence="7">CGMCC 1.12777</strain>
    </source>
</reference>
<dbReference type="InterPro" id="IPR015890">
    <property type="entry name" value="Chorismate_C"/>
</dbReference>
<evidence type="ECO:0000256" key="2">
    <source>
        <dbReference type="ARBA" id="ARBA00005297"/>
    </source>
</evidence>
<name>A0A8J2ZYG9_9BACL</name>
<keyword evidence="4" id="KW-0413">Isomerase</keyword>
<dbReference type="PANTHER" id="PTHR42839">
    <property type="entry name" value="ISOCHORISMATE SYNTHASE ENTC"/>
    <property type="match status" value="1"/>
</dbReference>
<evidence type="ECO:0000313" key="8">
    <source>
        <dbReference type="Proteomes" id="UP000656813"/>
    </source>
</evidence>
<dbReference type="EC" id="5.4.4.2" evidence="3"/>
<dbReference type="Gene3D" id="3.60.120.10">
    <property type="entry name" value="Anthranilate synthase"/>
    <property type="match status" value="1"/>
</dbReference>
<feature type="domain" description="Chorismate-utilising enzyme C-terminal" evidence="6">
    <location>
        <begin position="201"/>
        <end position="453"/>
    </location>
</feature>
<evidence type="ECO:0000313" key="7">
    <source>
        <dbReference type="EMBL" id="GGH86028.1"/>
    </source>
</evidence>
<organism evidence="7 8">
    <name type="scientific">Pullulanibacillus pueri</name>
    <dbReference type="NCBI Taxonomy" id="1437324"/>
    <lineage>
        <taxon>Bacteria</taxon>
        <taxon>Bacillati</taxon>
        <taxon>Bacillota</taxon>
        <taxon>Bacilli</taxon>
        <taxon>Bacillales</taxon>
        <taxon>Sporolactobacillaceae</taxon>
        <taxon>Pullulanibacillus</taxon>
    </lineage>
</organism>
<dbReference type="SUPFAM" id="SSF56322">
    <property type="entry name" value="ADC synthase"/>
    <property type="match status" value="1"/>
</dbReference>
<dbReference type="EMBL" id="BMFV01000030">
    <property type="protein sequence ID" value="GGH86028.1"/>
    <property type="molecule type" value="Genomic_DNA"/>
</dbReference>
<dbReference type="RefSeq" id="WP_188498469.1">
    <property type="nucleotide sequence ID" value="NZ_BMFV01000030.1"/>
</dbReference>
<dbReference type="PANTHER" id="PTHR42839:SF1">
    <property type="entry name" value="ISOCHORISMATE SYNTHASE MENF"/>
    <property type="match status" value="1"/>
</dbReference>
<dbReference type="AlphaFoldDB" id="A0A8J2ZYG9"/>
<reference evidence="7" key="1">
    <citation type="journal article" date="2014" name="Int. J. Syst. Evol. Microbiol.">
        <title>Complete genome sequence of Corynebacterium casei LMG S-19264T (=DSM 44701T), isolated from a smear-ripened cheese.</title>
        <authorList>
            <consortium name="US DOE Joint Genome Institute (JGI-PGF)"/>
            <person name="Walter F."/>
            <person name="Albersmeier A."/>
            <person name="Kalinowski J."/>
            <person name="Ruckert C."/>
        </authorList>
    </citation>
    <scope>NUCLEOTIDE SEQUENCE</scope>
    <source>
        <strain evidence="7">CGMCC 1.12777</strain>
    </source>
</reference>
<comment type="caution">
    <text evidence="7">The sequence shown here is derived from an EMBL/GenBank/DDBJ whole genome shotgun (WGS) entry which is preliminary data.</text>
</comment>
<dbReference type="InterPro" id="IPR005801">
    <property type="entry name" value="ADC_synthase"/>
</dbReference>
<comment type="catalytic activity">
    <reaction evidence="1">
        <text>chorismate = isochorismate</text>
        <dbReference type="Rhea" id="RHEA:18985"/>
        <dbReference type="ChEBI" id="CHEBI:29748"/>
        <dbReference type="ChEBI" id="CHEBI:29780"/>
        <dbReference type="EC" id="5.4.4.2"/>
    </reaction>
</comment>
<dbReference type="NCBIfam" id="TIGR00543">
    <property type="entry name" value="isochor_syn"/>
    <property type="match status" value="1"/>
</dbReference>
<dbReference type="GO" id="GO:0008909">
    <property type="term" value="F:isochorismate synthase activity"/>
    <property type="evidence" value="ECO:0007669"/>
    <property type="project" value="UniProtKB-EC"/>
</dbReference>
<evidence type="ECO:0000256" key="5">
    <source>
        <dbReference type="ARBA" id="ARBA00041564"/>
    </source>
</evidence>
<dbReference type="InterPro" id="IPR004561">
    <property type="entry name" value="IsoChor_synthase"/>
</dbReference>
<comment type="similarity">
    <text evidence="2">Belongs to the isochorismate synthase family.</text>
</comment>
<protein>
    <recommendedName>
        <fullName evidence="3">isochorismate synthase</fullName>
        <ecNumber evidence="3">5.4.4.2</ecNumber>
    </recommendedName>
    <alternativeName>
        <fullName evidence="5">Isochorismate mutase</fullName>
    </alternativeName>
</protein>
<evidence type="ECO:0000256" key="4">
    <source>
        <dbReference type="ARBA" id="ARBA00023235"/>
    </source>
</evidence>
<proteinExistence type="inferred from homology"/>
<evidence type="ECO:0000256" key="3">
    <source>
        <dbReference type="ARBA" id="ARBA00012824"/>
    </source>
</evidence>
<dbReference type="GO" id="GO:0009697">
    <property type="term" value="P:salicylic acid biosynthetic process"/>
    <property type="evidence" value="ECO:0007669"/>
    <property type="project" value="TreeGrafter"/>
</dbReference>
<sequence>MIDDLKYASMAEAFINGVQKAKQENKDKLVTYTMECESQPLQFYRNSEKLKMDFRHFWSDPEGVTLVGVGSTLDLTADGHSRFDSIQTRWLAFLKEHQISIEHAGTGPVLMGGFSFNPVLTAAEEWTNYPAAAMVLPQFLLTQRENKAWLTVNKRVTPKDDPKALIATIEEQKNMLLADRTDEEGYFQTHQDLQVTALFPTEWKASVQKAVDKMKAGELEKIVLSRALRVKKEGSLNIPALLYRLKQQQPNSFVFAIERFGDAFVGATPERLVKREGTKFYADALAGTASRGGTQAEDEALGQGLLNDKKNRQEHQFVVKMIKDDFEAFCDKVIIPDRPVLYKTRDVQHLYTPIYGHGKPDAHLLDAISKIHPTPAMGGTPKEKAVALISELESHERGWYSAPVGWIDSNGNGEFSVAIRSGLIRGNEARLFAGCGIVSDSSPTEEFKETEMKFRPMLNALKEE</sequence>
<dbReference type="Proteomes" id="UP000656813">
    <property type="component" value="Unassembled WGS sequence"/>
</dbReference>
<gene>
    <name evidence="7" type="primary">menF</name>
    <name evidence="7" type="ORF">GCM10007096_32780</name>
</gene>
<accession>A0A8J2ZYG9</accession>